<gene>
    <name evidence="1" type="ORF">C943_00422</name>
</gene>
<evidence type="ECO:0000313" key="2">
    <source>
        <dbReference type="Proteomes" id="UP000010953"/>
    </source>
</evidence>
<protein>
    <submittedName>
        <fullName evidence="1">Uncharacterized protein</fullName>
    </submittedName>
</protein>
<dbReference type="AlphaFoldDB" id="M7X6S5"/>
<evidence type="ECO:0000313" key="1">
    <source>
        <dbReference type="EMBL" id="EMS33145.1"/>
    </source>
</evidence>
<proteinExistence type="predicted"/>
<organism evidence="1 2">
    <name type="scientific">Mariniradius saccharolyticus AK6</name>
    <dbReference type="NCBI Taxonomy" id="1239962"/>
    <lineage>
        <taxon>Bacteria</taxon>
        <taxon>Pseudomonadati</taxon>
        <taxon>Bacteroidota</taxon>
        <taxon>Cytophagia</taxon>
        <taxon>Cytophagales</taxon>
        <taxon>Cyclobacteriaceae</taxon>
        <taxon>Mariniradius</taxon>
    </lineage>
</organism>
<accession>M7X6S5</accession>
<keyword evidence="2" id="KW-1185">Reference proteome</keyword>
<comment type="caution">
    <text evidence="1">The sequence shown here is derived from an EMBL/GenBank/DDBJ whole genome shotgun (WGS) entry which is preliminary data.</text>
</comment>
<dbReference type="STRING" id="1239962.C943_00422"/>
<reference evidence="1" key="1">
    <citation type="submission" date="2013-01" db="EMBL/GenBank/DDBJ databases">
        <title>Genome assembly of Mariniradius saccharolyticus AK6.</title>
        <authorList>
            <person name="Vaidya B."/>
            <person name="Khatri I."/>
            <person name="Tanuku N.R.S."/>
            <person name="Subramanian S."/>
            <person name="Pinnaka A."/>
        </authorList>
    </citation>
    <scope>NUCLEOTIDE SEQUENCE [LARGE SCALE GENOMIC DNA]</scope>
    <source>
        <strain evidence="1">AK6</strain>
    </source>
</reference>
<dbReference type="InParanoid" id="M7X6S5"/>
<name>M7X6S5_9BACT</name>
<sequence>MIGMKRSFFMKRVGVSINTTNYEITRFQKPPLFRGFLGEKISSF</sequence>
<dbReference type="Proteomes" id="UP000010953">
    <property type="component" value="Unassembled WGS sequence"/>
</dbReference>
<dbReference type="EMBL" id="AMZY02000010">
    <property type="protein sequence ID" value="EMS33145.1"/>
    <property type="molecule type" value="Genomic_DNA"/>
</dbReference>